<dbReference type="EMBL" id="CM007897">
    <property type="protein sequence ID" value="OTG17653.1"/>
    <property type="molecule type" value="Genomic_DNA"/>
</dbReference>
<accession>A0A251U3Q3</accession>
<feature type="signal peptide" evidence="2">
    <location>
        <begin position="1"/>
        <end position="23"/>
    </location>
</feature>
<feature type="compositionally biased region" description="Pro residues" evidence="1">
    <location>
        <begin position="93"/>
        <end position="102"/>
    </location>
</feature>
<name>A0A251U3Q3_HELAN</name>
<dbReference type="EMBL" id="MNCJ02000323">
    <property type="protein sequence ID" value="KAF5794152.1"/>
    <property type="molecule type" value="Genomic_DNA"/>
</dbReference>
<feature type="compositionally biased region" description="Pro residues" evidence="1">
    <location>
        <begin position="121"/>
        <end position="131"/>
    </location>
</feature>
<feature type="compositionally biased region" description="Polar residues" evidence="1">
    <location>
        <begin position="32"/>
        <end position="44"/>
    </location>
</feature>
<evidence type="ECO:0000313" key="3">
    <source>
        <dbReference type="EMBL" id="KAF5794152.1"/>
    </source>
</evidence>
<evidence type="ECO:0000313" key="4">
    <source>
        <dbReference type="EMBL" id="OTG17653.1"/>
    </source>
</evidence>
<evidence type="ECO:0000256" key="2">
    <source>
        <dbReference type="SAM" id="SignalP"/>
    </source>
</evidence>
<organism evidence="4 5">
    <name type="scientific">Helianthus annuus</name>
    <name type="common">Common sunflower</name>
    <dbReference type="NCBI Taxonomy" id="4232"/>
    <lineage>
        <taxon>Eukaryota</taxon>
        <taxon>Viridiplantae</taxon>
        <taxon>Streptophyta</taxon>
        <taxon>Embryophyta</taxon>
        <taxon>Tracheophyta</taxon>
        <taxon>Spermatophyta</taxon>
        <taxon>Magnoliopsida</taxon>
        <taxon>eudicotyledons</taxon>
        <taxon>Gunneridae</taxon>
        <taxon>Pentapetalae</taxon>
        <taxon>asterids</taxon>
        <taxon>campanulids</taxon>
        <taxon>Asterales</taxon>
        <taxon>Asteraceae</taxon>
        <taxon>Asteroideae</taxon>
        <taxon>Heliantheae alliance</taxon>
        <taxon>Heliantheae</taxon>
        <taxon>Helianthus</taxon>
    </lineage>
</organism>
<reference evidence="4" key="2">
    <citation type="submission" date="2017-02" db="EMBL/GenBank/DDBJ databases">
        <title>Sunflower complete genome.</title>
        <authorList>
            <person name="Langlade N."/>
            <person name="Munos S."/>
        </authorList>
    </citation>
    <scope>NUCLEOTIDE SEQUENCE [LARGE SCALE GENOMIC DNA]</scope>
    <source>
        <tissue evidence="4">Leaves</tissue>
    </source>
</reference>
<sequence length="131" mass="14366">MGNKVVLMLILFLLIISFSNSDASPFFRGAFGTQSKLPPKNTGSHAPVTPDGPSTGKTSATNNTWSKNFQAKMNRFREKMKRMRANMRGVPAEQPPPYPAPSTPEDENVPDYETGGYATEQPPPPPPGIYR</sequence>
<dbReference type="Gramene" id="mRNA:HanXRQr2_Chr08g0324901">
    <property type="protein sequence ID" value="mRNA:HanXRQr2_Chr08g0324901"/>
    <property type="gene ID" value="HanXRQr2_Chr08g0324901"/>
</dbReference>
<protein>
    <submittedName>
        <fullName evidence="4">Uncharacterized protein</fullName>
    </submittedName>
</protein>
<evidence type="ECO:0000313" key="5">
    <source>
        <dbReference type="Proteomes" id="UP000215914"/>
    </source>
</evidence>
<feature type="chain" id="PRO_5013168634" evidence="2">
    <location>
        <begin position="24"/>
        <end position="131"/>
    </location>
</feature>
<dbReference type="InParanoid" id="A0A251U3Q3"/>
<gene>
    <name evidence="4" type="ORF">HannXRQ_Chr08g0214501</name>
    <name evidence="3" type="ORF">HanXRQr2_Chr08g0324901</name>
</gene>
<feature type="compositionally biased region" description="Polar residues" evidence="1">
    <location>
        <begin position="55"/>
        <end position="70"/>
    </location>
</feature>
<proteinExistence type="predicted"/>
<evidence type="ECO:0000256" key="1">
    <source>
        <dbReference type="SAM" id="MobiDB-lite"/>
    </source>
</evidence>
<dbReference type="AlphaFoldDB" id="A0A251U3Q3"/>
<keyword evidence="2" id="KW-0732">Signal</keyword>
<reference evidence="3" key="3">
    <citation type="submission" date="2020-06" db="EMBL/GenBank/DDBJ databases">
        <title>Helianthus annuus Genome sequencing and assembly Release 2.</title>
        <authorList>
            <person name="Gouzy J."/>
            <person name="Langlade N."/>
            <person name="Munos S."/>
        </authorList>
    </citation>
    <scope>NUCLEOTIDE SEQUENCE</scope>
    <source>
        <tissue evidence="3">Leaves</tissue>
    </source>
</reference>
<reference evidence="3 5" key="1">
    <citation type="journal article" date="2017" name="Nature">
        <title>The sunflower genome provides insights into oil metabolism, flowering and Asterid evolution.</title>
        <authorList>
            <person name="Badouin H."/>
            <person name="Gouzy J."/>
            <person name="Grassa C.J."/>
            <person name="Murat F."/>
            <person name="Staton S.E."/>
            <person name="Cottret L."/>
            <person name="Lelandais-Briere C."/>
            <person name="Owens G.L."/>
            <person name="Carrere S."/>
            <person name="Mayjonade B."/>
            <person name="Legrand L."/>
            <person name="Gill N."/>
            <person name="Kane N.C."/>
            <person name="Bowers J.E."/>
            <person name="Hubner S."/>
            <person name="Bellec A."/>
            <person name="Berard A."/>
            <person name="Berges H."/>
            <person name="Blanchet N."/>
            <person name="Boniface M.C."/>
            <person name="Brunel D."/>
            <person name="Catrice O."/>
            <person name="Chaidir N."/>
            <person name="Claudel C."/>
            <person name="Donnadieu C."/>
            <person name="Faraut T."/>
            <person name="Fievet G."/>
            <person name="Helmstetter N."/>
            <person name="King M."/>
            <person name="Knapp S.J."/>
            <person name="Lai Z."/>
            <person name="Le Paslier M.C."/>
            <person name="Lippi Y."/>
            <person name="Lorenzon L."/>
            <person name="Mandel J.R."/>
            <person name="Marage G."/>
            <person name="Marchand G."/>
            <person name="Marquand E."/>
            <person name="Bret-Mestries E."/>
            <person name="Morien E."/>
            <person name="Nambeesan S."/>
            <person name="Nguyen T."/>
            <person name="Pegot-Espagnet P."/>
            <person name="Pouilly N."/>
            <person name="Raftis F."/>
            <person name="Sallet E."/>
            <person name="Schiex T."/>
            <person name="Thomas J."/>
            <person name="Vandecasteele C."/>
            <person name="Vares D."/>
            <person name="Vear F."/>
            <person name="Vautrin S."/>
            <person name="Crespi M."/>
            <person name="Mangin B."/>
            <person name="Burke J.M."/>
            <person name="Salse J."/>
            <person name="Munos S."/>
            <person name="Vincourt P."/>
            <person name="Rieseberg L.H."/>
            <person name="Langlade N.B."/>
        </authorList>
    </citation>
    <scope>NUCLEOTIDE SEQUENCE [LARGE SCALE GENOMIC DNA]</scope>
    <source>
        <strain evidence="5">cv. SF193</strain>
        <tissue evidence="3">Leaves</tissue>
    </source>
</reference>
<feature type="region of interest" description="Disordered" evidence="1">
    <location>
        <begin position="82"/>
        <end position="131"/>
    </location>
</feature>
<dbReference type="Proteomes" id="UP000215914">
    <property type="component" value="Chromosome 8"/>
</dbReference>
<keyword evidence="5" id="KW-1185">Reference proteome</keyword>
<feature type="region of interest" description="Disordered" evidence="1">
    <location>
        <begin position="29"/>
        <end position="70"/>
    </location>
</feature>